<dbReference type="PANTHER" id="PTHR12385">
    <property type="entry name" value="CHOLINE TRANSPORTER-LIKE (SLC FAMILY 44)"/>
    <property type="match status" value="1"/>
</dbReference>
<dbReference type="VEuPathDB" id="AmoebaDB:NAEGRDRAFT_740"/>
<dbReference type="InterPro" id="IPR007603">
    <property type="entry name" value="Choline_transptr-like"/>
</dbReference>
<organism evidence="9">
    <name type="scientific">Naegleria gruberi</name>
    <name type="common">Amoeba</name>
    <dbReference type="NCBI Taxonomy" id="5762"/>
    <lineage>
        <taxon>Eukaryota</taxon>
        <taxon>Discoba</taxon>
        <taxon>Heterolobosea</taxon>
        <taxon>Tetramitia</taxon>
        <taxon>Eutetramitia</taxon>
        <taxon>Vahlkampfiidae</taxon>
        <taxon>Naegleria</taxon>
    </lineage>
</organism>
<evidence type="ECO:0000256" key="1">
    <source>
        <dbReference type="ARBA" id="ARBA00004141"/>
    </source>
</evidence>
<dbReference type="OrthoDB" id="420519at2759"/>
<feature type="transmembrane region" description="Helical" evidence="7">
    <location>
        <begin position="12"/>
        <end position="33"/>
    </location>
</feature>
<feature type="transmembrane region" description="Helical" evidence="7">
    <location>
        <begin position="390"/>
        <end position="414"/>
    </location>
</feature>
<comment type="similarity">
    <text evidence="2 7">Belongs to the CTL (choline transporter-like) family.</text>
</comment>
<keyword evidence="6" id="KW-0325">Glycoprotein</keyword>
<dbReference type="PANTHER" id="PTHR12385:SF14">
    <property type="entry name" value="CHOLINE TRANSPORTER-LIKE 2"/>
    <property type="match status" value="1"/>
</dbReference>
<feature type="transmembrane region" description="Helical" evidence="7">
    <location>
        <begin position="188"/>
        <end position="208"/>
    </location>
</feature>
<dbReference type="GeneID" id="8852357"/>
<feature type="transmembrane region" description="Helical" evidence="7">
    <location>
        <begin position="305"/>
        <end position="327"/>
    </location>
</feature>
<feature type="transmembrane region" description="Helical" evidence="7">
    <location>
        <begin position="435"/>
        <end position="456"/>
    </location>
</feature>
<feature type="transmembrane region" description="Helical" evidence="7">
    <location>
        <begin position="540"/>
        <end position="561"/>
    </location>
</feature>
<name>D2V3H0_NAEGR</name>
<feature type="transmembrane region" description="Helical" evidence="7">
    <location>
        <begin position="215"/>
        <end position="240"/>
    </location>
</feature>
<accession>D2V3H0</accession>
<dbReference type="Proteomes" id="UP000006671">
    <property type="component" value="Unassembled WGS sequence"/>
</dbReference>
<dbReference type="RefSeq" id="XP_002681381.1">
    <property type="nucleotide sequence ID" value="XM_002681335.1"/>
</dbReference>
<evidence type="ECO:0000256" key="6">
    <source>
        <dbReference type="ARBA" id="ARBA00023180"/>
    </source>
</evidence>
<keyword evidence="3 7" id="KW-0812">Transmembrane</keyword>
<evidence type="ECO:0000256" key="2">
    <source>
        <dbReference type="ARBA" id="ARBA00007168"/>
    </source>
</evidence>
<dbReference type="Pfam" id="PF04515">
    <property type="entry name" value="Choline_transpo"/>
    <property type="match status" value="1"/>
</dbReference>
<evidence type="ECO:0000313" key="8">
    <source>
        <dbReference type="EMBL" id="EFC48637.1"/>
    </source>
</evidence>
<proteinExistence type="inferred from homology"/>
<dbReference type="AlphaFoldDB" id="D2V3H0"/>
<dbReference type="InParanoid" id="D2V3H0"/>
<dbReference type="GO" id="GO:0022857">
    <property type="term" value="F:transmembrane transporter activity"/>
    <property type="evidence" value="ECO:0007669"/>
    <property type="project" value="UniProtKB-UniRule"/>
</dbReference>
<comment type="subcellular location">
    <subcellularLocation>
        <location evidence="7">Cell membrane</location>
        <topology evidence="7">Multi-pass membrane protein</topology>
    </subcellularLocation>
    <subcellularLocation>
        <location evidence="1">Membrane</location>
        <topology evidence="1">Multi-pass membrane protein</topology>
    </subcellularLocation>
</comment>
<feature type="non-terminal residue" evidence="8">
    <location>
        <position position="1"/>
    </location>
</feature>
<evidence type="ECO:0000256" key="3">
    <source>
        <dbReference type="ARBA" id="ARBA00022692"/>
    </source>
</evidence>
<dbReference type="KEGG" id="ngr:NAEGRDRAFT_740"/>
<dbReference type="eggNOG" id="KOG1362">
    <property type="taxonomic scope" value="Eukaryota"/>
</dbReference>
<feature type="transmembrane region" description="Helical" evidence="7">
    <location>
        <begin position="581"/>
        <end position="602"/>
    </location>
</feature>
<protein>
    <recommendedName>
        <fullName evidence="7">Choline transporter-like protein</fullName>
    </recommendedName>
</protein>
<sequence>GVNRKRSCTDVLCIPVFILFWIGLFIIAGFGFWSGNPATLVEPLDYAGNMCGYAVGKGNSNVFDLSNRTYLWYPFEFRPDQLKDITTSRLISALGLGICVESCPENVVSLISPLTNPLWDAIVCRYDSNATTAYDKALLAYNGDGFFKRCIPTFENSTIDSFTKLTFQQTLKISNGLKQGLSEVGKSWLPILISSVLCVILCFVFVLFMRLFVGIVVRVIVMAFGIVLGVAGGYILYIGVKKYVASEVDGVIDTDLRTAANWWLAIGGIILSILLIYLVLMIFLWGRISKAIAIIKEGSRAVNKFPSMIIIPAVMFFLICGLTVWWATVSIFLQSTQKPVTISSTDARWASYMNSISDFMNTSRLANSSITIDQGTTALQVLNLYNLFSYFWAVAFVDALAYVTIAGVVASWYFGGIGDDKKSEKFSVAKSFWRAIRYHIGSIIFGSLVVAIVQMIRYLFKKLKSRFENLAKANTVATWILKVFDGILWVIEKIVKFMNKNAYIMIAIHGGNFLMSSSRGFMIVLENILIVGTTNTISDVVLFLGKILLTVVSSVICYLIIDLNNMYLFFNPVLPAIEYGIIPSLVCAVITFIITTLFMNLYDTAIDTILLCVSYELWINPGECKGPYFMTSRLRKIYLGK</sequence>
<gene>
    <name evidence="8" type="ORF">NAEGRDRAFT_740</name>
</gene>
<comment type="function">
    <text evidence="7">Choline transporter.</text>
</comment>
<evidence type="ECO:0000256" key="4">
    <source>
        <dbReference type="ARBA" id="ARBA00022989"/>
    </source>
</evidence>
<feature type="non-terminal residue" evidence="8">
    <location>
        <position position="641"/>
    </location>
</feature>
<evidence type="ECO:0000313" key="9">
    <source>
        <dbReference type="Proteomes" id="UP000006671"/>
    </source>
</evidence>
<keyword evidence="9" id="KW-1185">Reference proteome</keyword>
<evidence type="ECO:0000256" key="7">
    <source>
        <dbReference type="RuleBase" id="RU368066"/>
    </source>
</evidence>
<feature type="transmembrane region" description="Helical" evidence="7">
    <location>
        <begin position="476"/>
        <end position="495"/>
    </location>
</feature>
<keyword evidence="4 7" id="KW-1133">Transmembrane helix</keyword>
<reference evidence="8 9" key="1">
    <citation type="journal article" date="2010" name="Cell">
        <title>The genome of Naegleria gruberi illuminates early eukaryotic versatility.</title>
        <authorList>
            <person name="Fritz-Laylin L.K."/>
            <person name="Prochnik S.E."/>
            <person name="Ginger M.L."/>
            <person name="Dacks J.B."/>
            <person name="Carpenter M.L."/>
            <person name="Field M.C."/>
            <person name="Kuo A."/>
            <person name="Paredez A."/>
            <person name="Chapman J."/>
            <person name="Pham J."/>
            <person name="Shu S."/>
            <person name="Neupane R."/>
            <person name="Cipriano M."/>
            <person name="Mancuso J."/>
            <person name="Tu H."/>
            <person name="Salamov A."/>
            <person name="Lindquist E."/>
            <person name="Shapiro H."/>
            <person name="Lucas S."/>
            <person name="Grigoriev I.V."/>
            <person name="Cande W.Z."/>
            <person name="Fulton C."/>
            <person name="Rokhsar D.S."/>
            <person name="Dawson S.C."/>
        </authorList>
    </citation>
    <scope>NUCLEOTIDE SEQUENCE [LARGE SCALE GENOMIC DNA]</scope>
    <source>
        <strain evidence="8 9">NEG-M</strain>
    </source>
</reference>
<evidence type="ECO:0000256" key="5">
    <source>
        <dbReference type="ARBA" id="ARBA00023136"/>
    </source>
</evidence>
<dbReference type="EMBL" id="GG738850">
    <property type="protein sequence ID" value="EFC48637.1"/>
    <property type="molecule type" value="Genomic_DNA"/>
</dbReference>
<dbReference type="OMA" id="GKSFCKA"/>
<keyword evidence="5 7" id="KW-0472">Membrane</keyword>
<feature type="transmembrane region" description="Helical" evidence="7">
    <location>
        <begin position="260"/>
        <end position="285"/>
    </location>
</feature>
<dbReference type="GO" id="GO:0005886">
    <property type="term" value="C:plasma membrane"/>
    <property type="evidence" value="ECO:0007669"/>
    <property type="project" value="UniProtKB-SubCell"/>
</dbReference>